<reference evidence="4" key="1">
    <citation type="submission" date="2021-07" db="EMBL/GenBank/DDBJ databases">
        <authorList>
            <person name="Durling M."/>
        </authorList>
    </citation>
    <scope>NUCLEOTIDE SEQUENCE</scope>
</reference>
<comment type="caution">
    <text evidence="4">The sequence shown here is derived from an EMBL/GenBank/DDBJ whole genome shotgun (WGS) entry which is preliminary data.</text>
</comment>
<keyword evidence="1" id="KW-0479">Metal-binding</keyword>
<organism evidence="4 5">
    <name type="scientific">Hymenoscyphus fraxineus</name>
    <dbReference type="NCBI Taxonomy" id="746836"/>
    <lineage>
        <taxon>Eukaryota</taxon>
        <taxon>Fungi</taxon>
        <taxon>Dikarya</taxon>
        <taxon>Ascomycota</taxon>
        <taxon>Pezizomycotina</taxon>
        <taxon>Leotiomycetes</taxon>
        <taxon>Helotiales</taxon>
        <taxon>Helotiaceae</taxon>
        <taxon>Hymenoscyphus</taxon>
    </lineage>
</organism>
<evidence type="ECO:0000256" key="2">
    <source>
        <dbReference type="SAM" id="MobiDB-lite"/>
    </source>
</evidence>
<feature type="region of interest" description="Disordered" evidence="2">
    <location>
        <begin position="137"/>
        <end position="178"/>
    </location>
</feature>
<dbReference type="InterPro" id="IPR001841">
    <property type="entry name" value="Znf_RING"/>
</dbReference>
<keyword evidence="5" id="KW-1185">Reference proteome</keyword>
<dbReference type="Proteomes" id="UP000696280">
    <property type="component" value="Unassembled WGS sequence"/>
</dbReference>
<evidence type="ECO:0000313" key="5">
    <source>
        <dbReference type="Proteomes" id="UP000696280"/>
    </source>
</evidence>
<dbReference type="Pfam" id="PF13639">
    <property type="entry name" value="zf-RING_2"/>
    <property type="match status" value="1"/>
</dbReference>
<protein>
    <recommendedName>
        <fullName evidence="3">RING-type domain-containing protein</fullName>
    </recommendedName>
</protein>
<sequence>MKYQDGYRLRSLREGYVSPYIQRHPRKPLLEGSECGICFEPFTNVLKKPESATWCLTCGENAHKDCIKRWHSEEVGAGRTCPFCRVKMAILYRQTSAMLAGRGRRNHSRRQNDDANIMMETLSLTVEIQDLETWPATQEQTTAAESDGDRFAHGNEMFENGDMFGSEGNNGNDGVHLE</sequence>
<dbReference type="InterPro" id="IPR013083">
    <property type="entry name" value="Znf_RING/FYVE/PHD"/>
</dbReference>
<dbReference type="OrthoDB" id="8062037at2759"/>
<accession>A0A9N9PTP1</accession>
<dbReference type="SUPFAM" id="SSF57850">
    <property type="entry name" value="RING/U-box"/>
    <property type="match status" value="1"/>
</dbReference>
<dbReference type="GO" id="GO:0008270">
    <property type="term" value="F:zinc ion binding"/>
    <property type="evidence" value="ECO:0007669"/>
    <property type="project" value="UniProtKB-KW"/>
</dbReference>
<evidence type="ECO:0000313" key="4">
    <source>
        <dbReference type="EMBL" id="CAG8954728.1"/>
    </source>
</evidence>
<dbReference type="InterPro" id="IPR039903">
    <property type="entry name" value="Zswim2"/>
</dbReference>
<dbReference type="GO" id="GO:0061630">
    <property type="term" value="F:ubiquitin protein ligase activity"/>
    <property type="evidence" value="ECO:0007669"/>
    <property type="project" value="InterPro"/>
</dbReference>
<keyword evidence="1" id="KW-0863">Zinc-finger</keyword>
<feature type="domain" description="RING-type" evidence="3">
    <location>
        <begin position="35"/>
        <end position="85"/>
    </location>
</feature>
<evidence type="ECO:0000259" key="3">
    <source>
        <dbReference type="PROSITE" id="PS50089"/>
    </source>
</evidence>
<dbReference type="PANTHER" id="PTHR21540">
    <property type="entry name" value="RING FINGER AND SWIM DOMAIN-CONTAINING PROTEIN 2"/>
    <property type="match status" value="1"/>
</dbReference>
<name>A0A9N9PTP1_9HELO</name>
<evidence type="ECO:0000256" key="1">
    <source>
        <dbReference type="PROSITE-ProRule" id="PRU00175"/>
    </source>
</evidence>
<dbReference type="PROSITE" id="PS50089">
    <property type="entry name" value="ZF_RING_2"/>
    <property type="match status" value="1"/>
</dbReference>
<dbReference type="EMBL" id="CAJVRL010000057">
    <property type="protein sequence ID" value="CAG8954728.1"/>
    <property type="molecule type" value="Genomic_DNA"/>
</dbReference>
<gene>
    <name evidence="4" type="ORF">HYFRA_00004651</name>
</gene>
<dbReference type="Gene3D" id="3.30.40.10">
    <property type="entry name" value="Zinc/RING finger domain, C3HC4 (zinc finger)"/>
    <property type="match status" value="1"/>
</dbReference>
<proteinExistence type="predicted"/>
<dbReference type="AlphaFoldDB" id="A0A9N9PTP1"/>
<keyword evidence="1" id="KW-0862">Zinc</keyword>